<keyword evidence="4" id="KW-1185">Reference proteome</keyword>
<reference evidence="3" key="1">
    <citation type="submission" date="2022-03" db="EMBL/GenBank/DDBJ databases">
        <title>Fererhizobium litorale gen. nov., sp. nov., isolated from sandy sediments of the Sea of Japan seashore.</title>
        <authorList>
            <person name="Romanenko L."/>
            <person name="Kurilenko V."/>
            <person name="Otstavnykh N."/>
            <person name="Svetashev V."/>
            <person name="Tekutyeva L."/>
            <person name="Isaeva M."/>
            <person name="Mikhailov V."/>
        </authorList>
    </citation>
    <scope>NUCLEOTIDE SEQUENCE</scope>
    <source>
        <strain evidence="3">KMM 9576</strain>
    </source>
</reference>
<dbReference type="RefSeq" id="WP_311788214.1">
    <property type="nucleotide sequence ID" value="NZ_JALDYY010000014.1"/>
</dbReference>
<dbReference type="Pfam" id="PF11064">
    <property type="entry name" value="DUF2865"/>
    <property type="match status" value="1"/>
</dbReference>
<keyword evidence="2" id="KW-0732">Signal</keyword>
<organism evidence="3 4">
    <name type="scientific">Ferirhizobium litorale</name>
    <dbReference type="NCBI Taxonomy" id="2927786"/>
    <lineage>
        <taxon>Bacteria</taxon>
        <taxon>Pseudomonadati</taxon>
        <taxon>Pseudomonadota</taxon>
        <taxon>Alphaproteobacteria</taxon>
        <taxon>Hyphomicrobiales</taxon>
        <taxon>Rhizobiaceae</taxon>
        <taxon>Ferirhizobium</taxon>
    </lineage>
</organism>
<name>A0AAE3QJE1_9HYPH</name>
<feature type="chain" id="PRO_5042296078" evidence="2">
    <location>
        <begin position="24"/>
        <end position="372"/>
    </location>
</feature>
<protein>
    <submittedName>
        <fullName evidence="3">DUF2865 domain-containing protein</fullName>
    </submittedName>
</protein>
<dbReference type="EMBL" id="JALDYZ010000013">
    <property type="protein sequence ID" value="MDI7924289.1"/>
    <property type="molecule type" value="Genomic_DNA"/>
</dbReference>
<evidence type="ECO:0000313" key="3">
    <source>
        <dbReference type="EMBL" id="MDI7924289.1"/>
    </source>
</evidence>
<evidence type="ECO:0000313" key="4">
    <source>
        <dbReference type="Proteomes" id="UP001161580"/>
    </source>
</evidence>
<feature type="compositionally biased region" description="Polar residues" evidence="1">
    <location>
        <begin position="299"/>
        <end position="315"/>
    </location>
</feature>
<evidence type="ECO:0000256" key="2">
    <source>
        <dbReference type="SAM" id="SignalP"/>
    </source>
</evidence>
<feature type="region of interest" description="Disordered" evidence="1">
    <location>
        <begin position="295"/>
        <end position="372"/>
    </location>
</feature>
<dbReference type="Proteomes" id="UP001161580">
    <property type="component" value="Unassembled WGS sequence"/>
</dbReference>
<accession>A0AAE3QJE1</accession>
<evidence type="ECO:0000256" key="1">
    <source>
        <dbReference type="SAM" id="MobiDB-lite"/>
    </source>
</evidence>
<comment type="caution">
    <text evidence="3">The sequence shown here is derived from an EMBL/GenBank/DDBJ whole genome shotgun (WGS) entry which is preliminary data.</text>
</comment>
<proteinExistence type="predicted"/>
<dbReference type="InterPro" id="IPR021293">
    <property type="entry name" value="DUF2865"/>
</dbReference>
<gene>
    <name evidence="3" type="ORF">MRS75_19685</name>
</gene>
<sequence>MKPDPFRFLFLLVSLLALVPVEAAASAVCEQLRARLTRTTQTIGTSAEARKYANAIAQQNFRIRKVRNDLRQYGCSRNSVVAYGSEQATVCREIENVLTGLEAEKRDLVFKRDEARALGGTRDDNRRRILASLEYNGCNDPQSMPDSADLDPAARMEADREAAAMQNEAFMSGLDSEPFLPLDQAEPLVGGNMRGGSLRTVCVRSCDGGFFPISSNVTALDFARDANTCSRMCPGIGTELFYHSIYSTEAGDMVSAATGRPYRELENAFGYRDRKVGEPTECGCNLSAYYEEMQRREQGATSQDGKNRSSITEINTRPAAAKPHISAVQEQPERPYDPASQKVRQVGPQFLANDGGKIDLTNPALEGAQPQQ</sequence>
<feature type="signal peptide" evidence="2">
    <location>
        <begin position="1"/>
        <end position="23"/>
    </location>
</feature>
<dbReference type="AlphaFoldDB" id="A0AAE3QJE1"/>